<evidence type="ECO:0000256" key="2">
    <source>
        <dbReference type="ARBA" id="ARBA00023015"/>
    </source>
</evidence>
<reference evidence="8 9" key="1">
    <citation type="journal article" date="2024" name="Nat. Commun.">
        <title>Phylogenomics reveals the evolutionary origins of lichenization in chlorophyte algae.</title>
        <authorList>
            <person name="Puginier C."/>
            <person name="Libourel C."/>
            <person name="Otte J."/>
            <person name="Skaloud P."/>
            <person name="Haon M."/>
            <person name="Grisel S."/>
            <person name="Petersen M."/>
            <person name="Berrin J.G."/>
            <person name="Delaux P.M."/>
            <person name="Dal Grande F."/>
            <person name="Keller J."/>
        </authorList>
    </citation>
    <scope>NUCLEOTIDE SEQUENCE [LARGE SCALE GENOMIC DNA]</scope>
    <source>
        <strain evidence="8 9">SAG 216-7</strain>
    </source>
</reference>
<keyword evidence="5" id="KW-0539">Nucleus</keyword>
<comment type="subcellular location">
    <subcellularLocation>
        <location evidence="5">Nucleus</location>
    </subcellularLocation>
</comment>
<evidence type="ECO:0000256" key="5">
    <source>
        <dbReference type="RuleBase" id="RU003796"/>
    </source>
</evidence>
<protein>
    <recommendedName>
        <fullName evidence="7">E2F/DP family winged-helix DNA-binding domain-containing protein</fullName>
    </recommendedName>
</protein>
<dbReference type="EMBL" id="JALJOT010000001">
    <property type="protein sequence ID" value="KAK9918232.1"/>
    <property type="molecule type" value="Genomic_DNA"/>
</dbReference>
<keyword evidence="4 5" id="KW-0804">Transcription</keyword>
<dbReference type="PANTHER" id="PTHR12081">
    <property type="entry name" value="TRANSCRIPTION FACTOR E2F"/>
    <property type="match status" value="1"/>
</dbReference>
<comment type="caution">
    <text evidence="8">The sequence shown here is derived from an EMBL/GenBank/DDBJ whole genome shotgun (WGS) entry which is preliminary data.</text>
</comment>
<dbReference type="InterPro" id="IPR015633">
    <property type="entry name" value="E2F"/>
</dbReference>
<dbReference type="InterPro" id="IPR003316">
    <property type="entry name" value="E2F_WHTH_DNA-bd_dom"/>
</dbReference>
<dbReference type="SUPFAM" id="SSF46785">
    <property type="entry name" value="Winged helix' DNA-binding domain"/>
    <property type="match status" value="1"/>
</dbReference>
<evidence type="ECO:0000256" key="1">
    <source>
        <dbReference type="ARBA" id="ARBA00010940"/>
    </source>
</evidence>
<evidence type="ECO:0000259" key="7">
    <source>
        <dbReference type="SMART" id="SM01372"/>
    </source>
</evidence>
<evidence type="ECO:0000313" key="9">
    <source>
        <dbReference type="Proteomes" id="UP001491310"/>
    </source>
</evidence>
<keyword evidence="3 5" id="KW-0238">DNA-binding</keyword>
<evidence type="ECO:0000256" key="6">
    <source>
        <dbReference type="SAM" id="MobiDB-lite"/>
    </source>
</evidence>
<evidence type="ECO:0000256" key="3">
    <source>
        <dbReference type="ARBA" id="ARBA00023125"/>
    </source>
</evidence>
<feature type="domain" description="E2F/DP family winged-helix DNA-binding" evidence="7">
    <location>
        <begin position="290"/>
        <end position="372"/>
    </location>
</feature>
<name>A0ABR2Z242_9CHLO</name>
<accession>A0ABR2Z242</accession>
<feature type="compositionally biased region" description="Low complexity" evidence="6">
    <location>
        <begin position="263"/>
        <end position="273"/>
    </location>
</feature>
<keyword evidence="2 5" id="KW-0805">Transcription regulation</keyword>
<dbReference type="InterPro" id="IPR036390">
    <property type="entry name" value="WH_DNA-bd_sf"/>
</dbReference>
<comment type="similarity">
    <text evidence="1 5">Belongs to the E2F/DP family.</text>
</comment>
<feature type="domain" description="E2F/DP family winged-helix DNA-binding" evidence="7">
    <location>
        <begin position="166"/>
        <end position="233"/>
    </location>
</feature>
<evidence type="ECO:0000313" key="8">
    <source>
        <dbReference type="EMBL" id="KAK9918232.1"/>
    </source>
</evidence>
<dbReference type="Gene3D" id="1.10.10.10">
    <property type="entry name" value="Winged helix-like DNA-binding domain superfamily/Winged helix DNA-binding domain"/>
    <property type="match status" value="2"/>
</dbReference>
<dbReference type="Proteomes" id="UP001491310">
    <property type="component" value="Unassembled WGS sequence"/>
</dbReference>
<dbReference type="PANTHER" id="PTHR12081:SF7">
    <property type="entry name" value="TRANSCRIPTION FACTOR EFL-3"/>
    <property type="match status" value="1"/>
</dbReference>
<evidence type="ECO:0000256" key="4">
    <source>
        <dbReference type="ARBA" id="ARBA00023163"/>
    </source>
</evidence>
<sequence>MLDDFPVQEEDIPQSCSQVPTRKRSVRPRCTSCHQPAVLRGEKRPTFFCASCPSKGGAQKRAQRALHGSSGQLVSVVKAIELLAARSGASVQPKMQQHRACPPIFQAMGPAGPERCMERLPSVPVQSRAADPDWVPSQLARACSEGGDANQGRCKCGKRISAAHPPCKSELMLLCEKFQARFGGPQAGPALILLNEAAIELAVPRRRLYDIINVLEAVEIVTRTGKLAYEWRGLKHLPQLLDRLVADQLAGLPVEDRLRRTAPAKSAAAAAGSGEEGSGGDEAAPKERMPPTHSLWMLSRKFVRLLLTTQGPVPLADAAVALIGPDVAAARRAQAQITVERRLYDIGSILSSVGLIEKTYLGKRQPAFSWRWPWRSSKADQAPERASPASVKIAGDSAHANSNTSCGTLIDAHHGGSQGQNAAEDAGCLTPSSAAGAGDSAKRAWAAAAGGDASAKRTKTEPAPQPQPHFCVSAALTENLQAAGHPLPPMSMPGFAWSQGMPLPIVSMPLPCVSMPLHLLAAAYAPFPSSHADMAAMWNDSHFAAALRSTAYLPMHMPMPTDARNPSPVPFPLPVQLSLPSIISASHR</sequence>
<keyword evidence="9" id="KW-1185">Reference proteome</keyword>
<proteinExistence type="inferred from homology"/>
<dbReference type="Pfam" id="PF02319">
    <property type="entry name" value="WHD_E2F_TDP"/>
    <property type="match status" value="2"/>
</dbReference>
<organism evidence="8 9">
    <name type="scientific">Coccomyxa subellipsoidea</name>
    <dbReference type="NCBI Taxonomy" id="248742"/>
    <lineage>
        <taxon>Eukaryota</taxon>
        <taxon>Viridiplantae</taxon>
        <taxon>Chlorophyta</taxon>
        <taxon>core chlorophytes</taxon>
        <taxon>Trebouxiophyceae</taxon>
        <taxon>Trebouxiophyceae incertae sedis</taxon>
        <taxon>Coccomyxaceae</taxon>
        <taxon>Coccomyxa</taxon>
    </lineage>
</organism>
<feature type="region of interest" description="Disordered" evidence="6">
    <location>
        <begin position="263"/>
        <end position="289"/>
    </location>
</feature>
<gene>
    <name evidence="8" type="ORF">WJX75_002424</name>
</gene>
<dbReference type="SMART" id="SM01372">
    <property type="entry name" value="E2F_TDP"/>
    <property type="match status" value="2"/>
</dbReference>
<dbReference type="InterPro" id="IPR036388">
    <property type="entry name" value="WH-like_DNA-bd_sf"/>
</dbReference>